<evidence type="ECO:0000313" key="1">
    <source>
        <dbReference type="EMBL" id="KAK2115604.1"/>
    </source>
</evidence>
<gene>
    <name evidence="1" type="ORF">P7K49_006230</name>
</gene>
<organism evidence="1 2">
    <name type="scientific">Saguinus oedipus</name>
    <name type="common">Cotton-top tamarin</name>
    <name type="synonym">Oedipomidas oedipus</name>
    <dbReference type="NCBI Taxonomy" id="9490"/>
    <lineage>
        <taxon>Eukaryota</taxon>
        <taxon>Metazoa</taxon>
        <taxon>Chordata</taxon>
        <taxon>Craniata</taxon>
        <taxon>Vertebrata</taxon>
        <taxon>Euteleostomi</taxon>
        <taxon>Mammalia</taxon>
        <taxon>Eutheria</taxon>
        <taxon>Euarchontoglires</taxon>
        <taxon>Primates</taxon>
        <taxon>Haplorrhini</taxon>
        <taxon>Platyrrhini</taxon>
        <taxon>Cebidae</taxon>
        <taxon>Callitrichinae</taxon>
        <taxon>Saguinus</taxon>
    </lineage>
</organism>
<reference evidence="1 2" key="1">
    <citation type="submission" date="2023-05" db="EMBL/GenBank/DDBJ databases">
        <title>B98-5 Cell Line De Novo Hybrid Assembly: An Optical Mapping Approach.</title>
        <authorList>
            <person name="Kananen K."/>
            <person name="Auerbach J.A."/>
            <person name="Kautto E."/>
            <person name="Blachly J.S."/>
        </authorList>
    </citation>
    <scope>NUCLEOTIDE SEQUENCE [LARGE SCALE GENOMIC DNA]</scope>
    <source>
        <strain evidence="1">B95-8</strain>
        <tissue evidence="1">Cell line</tissue>
    </source>
</reference>
<dbReference type="EMBL" id="JASSZA010000003">
    <property type="protein sequence ID" value="KAK2115604.1"/>
    <property type="molecule type" value="Genomic_DNA"/>
</dbReference>
<name>A0ABQ9W1U9_SAGOE</name>
<proteinExistence type="predicted"/>
<keyword evidence="2" id="KW-1185">Reference proteome</keyword>
<accession>A0ABQ9W1U9</accession>
<comment type="caution">
    <text evidence="1">The sequence shown here is derived from an EMBL/GenBank/DDBJ whole genome shotgun (WGS) entry which is preliminary data.</text>
</comment>
<evidence type="ECO:0000313" key="2">
    <source>
        <dbReference type="Proteomes" id="UP001266305"/>
    </source>
</evidence>
<protein>
    <submittedName>
        <fullName evidence="1">Uncharacterized protein</fullName>
    </submittedName>
</protein>
<sequence length="112" mass="12520">MGDWMGHVEKEDTLDILTLTKKLTLLGSKEKLAPSGILEKLIPQYFLSEENVAEASSSDLRRLLQSLCCLLVLASAGSRSYFHPLSKELLNYINTLNTMQQAGHNFCKVDMC</sequence>
<dbReference type="Proteomes" id="UP001266305">
    <property type="component" value="Unassembled WGS sequence"/>
</dbReference>